<keyword evidence="3" id="KW-0249">Electron transport</keyword>
<sequence length="150" mass="16908">MYSFLKRKFQINMYTVSSGFISGMSKIIFENSPASEVGERNYETVSSTQEAEMPISKEQVQQLIASDTIVIFSKTRCPYCRMAKEVFDSLQKKYTAIELDERDDGDDIQSILGELTGARTVPRVFVKGVCLGGGTDVKKLYENGEIQKMF</sequence>
<keyword evidence="8" id="KW-1185">Reference proteome</keyword>
<keyword evidence="2" id="KW-0813">Transport</keyword>
<comment type="caution">
    <text evidence="7">The sequence shown here is derived from an EMBL/GenBank/DDBJ whole genome shotgun (WGS) entry which is preliminary data.</text>
</comment>
<gene>
    <name evidence="7" type="ORF">XYLVIOL_LOCUS4856</name>
</gene>
<evidence type="ECO:0000256" key="2">
    <source>
        <dbReference type="ARBA" id="ARBA00022448"/>
    </source>
</evidence>
<keyword evidence="4" id="KW-1015">Disulfide bond</keyword>
<dbReference type="InterPro" id="IPR036249">
    <property type="entry name" value="Thioredoxin-like_sf"/>
</dbReference>
<dbReference type="PANTHER" id="PTHR45694:SF5">
    <property type="entry name" value="GLUTAREDOXIN 2"/>
    <property type="match status" value="1"/>
</dbReference>
<comment type="function">
    <text evidence="1">Has a glutathione-disulfide oxidoreductase activity in the presence of NADPH and glutathione reductase. Reduces low molecular weight disulfides and proteins.</text>
</comment>
<dbReference type="EMBL" id="CAXAJV020001292">
    <property type="protein sequence ID" value="CAL7941168.1"/>
    <property type="molecule type" value="Genomic_DNA"/>
</dbReference>
<dbReference type="InterPro" id="IPR011899">
    <property type="entry name" value="Glutaredoxin_euk/vir"/>
</dbReference>
<evidence type="ECO:0000256" key="1">
    <source>
        <dbReference type="ARBA" id="ARBA00002549"/>
    </source>
</evidence>
<dbReference type="InterPro" id="IPR014025">
    <property type="entry name" value="Glutaredoxin_subgr"/>
</dbReference>
<dbReference type="PANTHER" id="PTHR45694">
    <property type="entry name" value="GLUTAREDOXIN 2"/>
    <property type="match status" value="1"/>
</dbReference>
<evidence type="ECO:0000259" key="6">
    <source>
        <dbReference type="Pfam" id="PF00462"/>
    </source>
</evidence>
<accession>A0ABP1NMA3</accession>
<dbReference type="Gene3D" id="3.40.30.10">
    <property type="entry name" value="Glutaredoxin"/>
    <property type="match status" value="1"/>
</dbReference>
<evidence type="ECO:0000313" key="8">
    <source>
        <dbReference type="Proteomes" id="UP001642520"/>
    </source>
</evidence>
<evidence type="ECO:0000256" key="4">
    <source>
        <dbReference type="ARBA" id="ARBA00023157"/>
    </source>
</evidence>
<dbReference type="PRINTS" id="PR00160">
    <property type="entry name" value="GLUTAREDOXIN"/>
</dbReference>
<evidence type="ECO:0000256" key="5">
    <source>
        <dbReference type="ARBA" id="ARBA00023284"/>
    </source>
</evidence>
<dbReference type="Pfam" id="PF00462">
    <property type="entry name" value="Glutaredoxin"/>
    <property type="match status" value="1"/>
</dbReference>
<dbReference type="CDD" id="cd03419">
    <property type="entry name" value="GRX_GRXh_1_2_like"/>
    <property type="match status" value="1"/>
</dbReference>
<reference evidence="7 8" key="1">
    <citation type="submission" date="2024-08" db="EMBL/GenBank/DDBJ databases">
        <authorList>
            <person name="Will J Nash"/>
            <person name="Angela Man"/>
            <person name="Seanna McTaggart"/>
            <person name="Kendall Baker"/>
            <person name="Tom Barker"/>
            <person name="Leah Catchpole"/>
            <person name="Alex Durrant"/>
            <person name="Karim Gharbi"/>
            <person name="Naomi Irish"/>
            <person name="Gemy Kaithakottil"/>
            <person name="Debby Ku"/>
            <person name="Aaliyah Providence"/>
            <person name="Felix Shaw"/>
            <person name="David Swarbreck"/>
            <person name="Chris Watkins"/>
            <person name="Ann M. McCartney"/>
            <person name="Giulio Formenti"/>
            <person name="Alice Mouton"/>
            <person name="Noel Vella"/>
            <person name="Bjorn M von Reumont"/>
            <person name="Adriana Vella"/>
            <person name="Wilfried Haerty"/>
        </authorList>
    </citation>
    <scope>NUCLEOTIDE SEQUENCE [LARGE SCALE GENOMIC DNA]</scope>
</reference>
<name>A0ABP1NMA3_XYLVO</name>
<dbReference type="Proteomes" id="UP001642520">
    <property type="component" value="Unassembled WGS sequence"/>
</dbReference>
<dbReference type="SUPFAM" id="SSF52833">
    <property type="entry name" value="Thioredoxin-like"/>
    <property type="match status" value="1"/>
</dbReference>
<feature type="domain" description="Glutaredoxin" evidence="6">
    <location>
        <begin position="69"/>
        <end position="129"/>
    </location>
</feature>
<keyword evidence="5" id="KW-0676">Redox-active center</keyword>
<protein>
    <recommendedName>
        <fullName evidence="6">Glutaredoxin domain-containing protein</fullName>
    </recommendedName>
</protein>
<dbReference type="InterPro" id="IPR002109">
    <property type="entry name" value="Glutaredoxin"/>
</dbReference>
<organism evidence="7 8">
    <name type="scientific">Xylocopa violacea</name>
    <name type="common">Violet carpenter bee</name>
    <name type="synonym">Apis violacea</name>
    <dbReference type="NCBI Taxonomy" id="135666"/>
    <lineage>
        <taxon>Eukaryota</taxon>
        <taxon>Metazoa</taxon>
        <taxon>Ecdysozoa</taxon>
        <taxon>Arthropoda</taxon>
        <taxon>Hexapoda</taxon>
        <taxon>Insecta</taxon>
        <taxon>Pterygota</taxon>
        <taxon>Neoptera</taxon>
        <taxon>Endopterygota</taxon>
        <taxon>Hymenoptera</taxon>
        <taxon>Apocrita</taxon>
        <taxon>Aculeata</taxon>
        <taxon>Apoidea</taxon>
        <taxon>Anthophila</taxon>
        <taxon>Apidae</taxon>
        <taxon>Xylocopa</taxon>
        <taxon>Xylocopa</taxon>
    </lineage>
</organism>
<evidence type="ECO:0000313" key="7">
    <source>
        <dbReference type="EMBL" id="CAL7941168.1"/>
    </source>
</evidence>
<dbReference type="PROSITE" id="PS51354">
    <property type="entry name" value="GLUTAREDOXIN_2"/>
    <property type="match status" value="1"/>
</dbReference>
<dbReference type="PROSITE" id="PS00195">
    <property type="entry name" value="GLUTAREDOXIN_1"/>
    <property type="match status" value="1"/>
</dbReference>
<dbReference type="NCBIfam" id="TIGR02180">
    <property type="entry name" value="GRX_euk"/>
    <property type="match status" value="1"/>
</dbReference>
<proteinExistence type="predicted"/>
<dbReference type="InterPro" id="IPR011767">
    <property type="entry name" value="GLR_AS"/>
</dbReference>
<evidence type="ECO:0000256" key="3">
    <source>
        <dbReference type="ARBA" id="ARBA00022982"/>
    </source>
</evidence>